<sequence length="299" mass="32607">MTARGSSTSSDTGTPNSRSATELRAVPSRTTTLRRRSAVASGFGNIDVTEQNGVYTIEVGRLDDATHEGLSRVFRAAHESSADVVVVTGKDRSFLNPMNYDIEWVKRLAVYDDMLKIFKEAEDIVRDIINCEKPTIAKVYAPGAHSLGASIALACDFVVAADDATFSDPHLSGFGVVPGDGGSLVWPTRIGLGRAREFLMLDRIATAQEALDIGLINRSVPADRLDAEVDVMVAKLRSYDQVGVRFSKKWLNQYMRHSMNVTGMGSLFAEGMVFSHADFAKKVEDYAKLLEEQGGYSEA</sequence>
<evidence type="ECO:0000256" key="1">
    <source>
        <dbReference type="SAM" id="MobiDB-lite"/>
    </source>
</evidence>
<dbReference type="PANTHER" id="PTHR43459:SF1">
    <property type="entry name" value="EG:BACN32G11.4 PROTEIN"/>
    <property type="match status" value="1"/>
</dbReference>
<dbReference type="PANTHER" id="PTHR43459">
    <property type="entry name" value="ENOYL-COA HYDRATASE"/>
    <property type="match status" value="1"/>
</dbReference>
<gene>
    <name evidence="2" type="ORF">GCU54_01530</name>
</gene>
<accession>A0A6P0GAI5</accession>
<dbReference type="CDD" id="cd06558">
    <property type="entry name" value="crotonase-like"/>
    <property type="match status" value="1"/>
</dbReference>
<comment type="caution">
    <text evidence="2">The sequence shown here is derived from an EMBL/GenBank/DDBJ whole genome shotgun (WGS) entry which is preliminary data.</text>
</comment>
<proteinExistence type="predicted"/>
<feature type="compositionally biased region" description="Polar residues" evidence="1">
    <location>
        <begin position="1"/>
        <end position="20"/>
    </location>
</feature>
<organism evidence="2 3">
    <name type="scientific">Geodermatophilus normandii</name>
    <dbReference type="NCBI Taxonomy" id="1137989"/>
    <lineage>
        <taxon>Bacteria</taxon>
        <taxon>Bacillati</taxon>
        <taxon>Actinomycetota</taxon>
        <taxon>Actinomycetes</taxon>
        <taxon>Geodermatophilales</taxon>
        <taxon>Geodermatophilaceae</taxon>
        <taxon>Geodermatophilus</taxon>
    </lineage>
</organism>
<keyword evidence="2" id="KW-0413">Isomerase</keyword>
<dbReference type="Gene3D" id="3.90.226.10">
    <property type="entry name" value="2-enoyl-CoA Hydratase, Chain A, domain 1"/>
    <property type="match status" value="1"/>
</dbReference>
<dbReference type="InterPro" id="IPR029045">
    <property type="entry name" value="ClpP/crotonase-like_dom_sf"/>
</dbReference>
<protein>
    <submittedName>
        <fullName evidence="2">Enoyl-CoA hydratase/isomerase family protein</fullName>
    </submittedName>
</protein>
<reference evidence="2 3" key="1">
    <citation type="submission" date="2019-12" db="EMBL/GenBank/DDBJ databases">
        <title>WGS of CPCC 203550 I12A-02606.</title>
        <authorList>
            <person name="Jiang Z."/>
        </authorList>
    </citation>
    <scope>NUCLEOTIDE SEQUENCE [LARGE SCALE GENOMIC DNA]</scope>
    <source>
        <strain evidence="2 3">I12A-02606</strain>
    </source>
</reference>
<dbReference type="GO" id="GO:0016853">
    <property type="term" value="F:isomerase activity"/>
    <property type="evidence" value="ECO:0007669"/>
    <property type="project" value="UniProtKB-KW"/>
</dbReference>
<dbReference type="SUPFAM" id="SSF52096">
    <property type="entry name" value="ClpP/crotonase"/>
    <property type="match status" value="1"/>
</dbReference>
<dbReference type="Proteomes" id="UP000471126">
    <property type="component" value="Unassembled WGS sequence"/>
</dbReference>
<evidence type="ECO:0000313" key="3">
    <source>
        <dbReference type="Proteomes" id="UP000471126"/>
    </source>
</evidence>
<name>A0A6P0GAI5_9ACTN</name>
<dbReference type="EMBL" id="JAAGWE010000003">
    <property type="protein sequence ID" value="NEM04714.1"/>
    <property type="molecule type" value="Genomic_DNA"/>
</dbReference>
<dbReference type="Pfam" id="PF00378">
    <property type="entry name" value="ECH_1"/>
    <property type="match status" value="1"/>
</dbReference>
<evidence type="ECO:0000313" key="2">
    <source>
        <dbReference type="EMBL" id="NEM04714.1"/>
    </source>
</evidence>
<feature type="region of interest" description="Disordered" evidence="1">
    <location>
        <begin position="1"/>
        <end position="28"/>
    </location>
</feature>
<dbReference type="InterPro" id="IPR001753">
    <property type="entry name" value="Enoyl-CoA_hydra/iso"/>
</dbReference>
<dbReference type="AlphaFoldDB" id="A0A6P0GAI5"/>